<evidence type="ECO:0000256" key="1">
    <source>
        <dbReference type="ARBA" id="ARBA00007189"/>
    </source>
</evidence>
<feature type="coiled-coil region" evidence="2">
    <location>
        <begin position="291"/>
        <end position="376"/>
    </location>
</feature>
<proteinExistence type="inferred from homology"/>
<dbReference type="AlphaFoldDB" id="A0A845L570"/>
<keyword evidence="2" id="KW-0175">Coiled coil</keyword>
<dbReference type="RefSeq" id="WP_161257931.1">
    <property type="nucleotide sequence ID" value="NZ_WXEY01000007.1"/>
</dbReference>
<sequence>MGAKDGKKDKTETSAMMVVAMRTCPICRKQRQVGVTRTPSLAQCRSDAMLVGKWLFPIPLIACCGHEQPATLAKLIWTQPEPGESGLLRIGSKDLPVVAENPSAYAEAISPRDLEEREALWIAQEALWLHYKQEYLYRCQAFFQACWPQPAREMDPWALVDILAGIDMLPDALQSLAKDPAARRHPRGDKKRYLIVKKIKDSVIRDYPPSELERFFHASVTAFIHFALLPGIYSGKWEVADFEKRLGPSVLTFAILTFPLVDKLSYMRTEALLELAGGAASESRTTVQQHARTLQKQLAGKDAALERLSAEVSYTRERLAAAEKKLHESKEENRRLLDRLAAAQQETAESTYARKVKALKSRIGDLEEELKSLRGRRRQGLMRGFTRGLGLGQARRLRGRCDSHVSGAADVSTDWNGGLEGFSELTGLTGLTIGIFGGMRDKRSPENLPCRVIVHDGEKEAEWRGSLAHCDVLVILTQAISHQAMWSIKEYATANEKPVFYSRHSSIPVILRNVARSLSKDRNDSPSADVKP</sequence>
<evidence type="ECO:0000256" key="2">
    <source>
        <dbReference type="SAM" id="Coils"/>
    </source>
</evidence>
<protein>
    <submittedName>
        <fullName evidence="3">DUF2325 domain-containing protein</fullName>
    </submittedName>
</protein>
<name>A0A845L570_9FIRM</name>
<evidence type="ECO:0000313" key="4">
    <source>
        <dbReference type="Proteomes" id="UP000463470"/>
    </source>
</evidence>
<evidence type="ECO:0000313" key="3">
    <source>
        <dbReference type="EMBL" id="MZP29800.1"/>
    </source>
</evidence>
<keyword evidence="4" id="KW-1185">Reference proteome</keyword>
<dbReference type="InterPro" id="IPR016772">
    <property type="entry name" value="UCP020408"/>
</dbReference>
<comment type="caution">
    <text evidence="3">The sequence shown here is derived from an EMBL/GenBank/DDBJ whole genome shotgun (WGS) entry which is preliminary data.</text>
</comment>
<organism evidence="3 4">
    <name type="scientific">Heliomicrobium undosum</name>
    <dbReference type="NCBI Taxonomy" id="121734"/>
    <lineage>
        <taxon>Bacteria</taxon>
        <taxon>Bacillati</taxon>
        <taxon>Bacillota</taxon>
        <taxon>Clostridia</taxon>
        <taxon>Eubacteriales</taxon>
        <taxon>Heliobacteriaceae</taxon>
        <taxon>Heliomicrobium</taxon>
    </lineage>
</organism>
<dbReference type="EMBL" id="WXEY01000007">
    <property type="protein sequence ID" value="MZP29800.1"/>
    <property type="molecule type" value="Genomic_DNA"/>
</dbReference>
<gene>
    <name evidence="3" type="ORF">GTO91_08785</name>
</gene>
<accession>A0A845L570</accession>
<dbReference type="Proteomes" id="UP000463470">
    <property type="component" value="Unassembled WGS sequence"/>
</dbReference>
<comment type="similarity">
    <text evidence="1">Belongs to the UPF0751 family.</text>
</comment>
<reference evidence="3 4" key="1">
    <citation type="submission" date="2020-01" db="EMBL/GenBank/DDBJ databases">
        <title>Whole-genome sequence of Heliobacterium undosum DSM 13378.</title>
        <authorList>
            <person name="Kyndt J.A."/>
            <person name="Meyer T.E."/>
        </authorList>
    </citation>
    <scope>NUCLEOTIDE SEQUENCE [LARGE SCALE GENOMIC DNA]</scope>
    <source>
        <strain evidence="3 4">DSM 13378</strain>
    </source>
</reference>
<dbReference type="OrthoDB" id="2793163at2"/>
<dbReference type="Pfam" id="PF10087">
    <property type="entry name" value="DUF2325"/>
    <property type="match status" value="1"/>
</dbReference>